<dbReference type="AlphaFoldDB" id="A0A1I7ZYD1"/>
<feature type="region of interest" description="Disordered" evidence="1">
    <location>
        <begin position="163"/>
        <end position="187"/>
    </location>
</feature>
<feature type="domain" description="C2H2-type" evidence="2">
    <location>
        <begin position="269"/>
        <end position="292"/>
    </location>
</feature>
<accession>A0A1I7ZYD1</accession>
<feature type="domain" description="C2H2-type" evidence="2">
    <location>
        <begin position="400"/>
        <end position="424"/>
    </location>
</feature>
<feature type="domain" description="C2H2-type" evidence="2">
    <location>
        <begin position="472"/>
        <end position="494"/>
    </location>
</feature>
<evidence type="ECO:0000313" key="3">
    <source>
        <dbReference type="Proteomes" id="UP000095287"/>
    </source>
</evidence>
<reference evidence="4" key="1">
    <citation type="submission" date="2016-11" db="UniProtKB">
        <authorList>
            <consortium name="WormBaseParasite"/>
        </authorList>
    </citation>
    <scope>IDENTIFICATION</scope>
</reference>
<feature type="region of interest" description="Disordered" evidence="1">
    <location>
        <begin position="201"/>
        <end position="253"/>
    </location>
</feature>
<dbReference type="InterPro" id="IPR013087">
    <property type="entry name" value="Znf_C2H2_type"/>
</dbReference>
<organism evidence="3 4">
    <name type="scientific">Steinernema glaseri</name>
    <dbReference type="NCBI Taxonomy" id="37863"/>
    <lineage>
        <taxon>Eukaryota</taxon>
        <taxon>Metazoa</taxon>
        <taxon>Ecdysozoa</taxon>
        <taxon>Nematoda</taxon>
        <taxon>Chromadorea</taxon>
        <taxon>Rhabditida</taxon>
        <taxon>Tylenchina</taxon>
        <taxon>Panagrolaimomorpha</taxon>
        <taxon>Strongyloidoidea</taxon>
        <taxon>Steinernematidae</taxon>
        <taxon>Steinernema</taxon>
    </lineage>
</organism>
<feature type="compositionally biased region" description="Basic and acidic residues" evidence="1">
    <location>
        <begin position="229"/>
        <end position="238"/>
    </location>
</feature>
<name>A0A1I7ZYD1_9BILA</name>
<protein>
    <submittedName>
        <fullName evidence="4">C2H2-type domain-containing protein</fullName>
    </submittedName>
</protein>
<feature type="domain" description="C2H2-type" evidence="2">
    <location>
        <begin position="499"/>
        <end position="523"/>
    </location>
</feature>
<feature type="compositionally biased region" description="Acidic residues" evidence="1">
    <location>
        <begin position="207"/>
        <end position="219"/>
    </location>
</feature>
<evidence type="ECO:0000313" key="4">
    <source>
        <dbReference type="WBParaSite" id="L893_g3114.t1"/>
    </source>
</evidence>
<evidence type="ECO:0000256" key="1">
    <source>
        <dbReference type="SAM" id="MobiDB-lite"/>
    </source>
</evidence>
<dbReference type="WBParaSite" id="L893_g3114.t1">
    <property type="protein sequence ID" value="L893_g3114.t1"/>
    <property type="gene ID" value="L893_g3114"/>
</dbReference>
<dbReference type="SMART" id="SM00355">
    <property type="entry name" value="ZnF_C2H2"/>
    <property type="match status" value="6"/>
</dbReference>
<keyword evidence="3" id="KW-1185">Reference proteome</keyword>
<dbReference type="SUPFAM" id="SSF49599">
    <property type="entry name" value="TRAF domain-like"/>
    <property type="match status" value="1"/>
</dbReference>
<feature type="domain" description="C2H2-type" evidence="2">
    <location>
        <begin position="297"/>
        <end position="321"/>
    </location>
</feature>
<evidence type="ECO:0000259" key="2">
    <source>
        <dbReference type="SMART" id="SM00355"/>
    </source>
</evidence>
<dbReference type="Proteomes" id="UP000095287">
    <property type="component" value="Unplaced"/>
</dbReference>
<feature type="domain" description="C2H2-type" evidence="2">
    <location>
        <begin position="373"/>
        <end position="395"/>
    </location>
</feature>
<sequence>MPIEPGDILERTLANLARSQANLEGSLANFERSFFIENTLSRLVESQVAFLQMVVNFLDGNDVPVEPLTDVINLPEIGVSPSSSEKKPASTGPRDIVQRSLDMLERSQRNLEGSLANLERTVAIENILSRLIDSQEELRFAMMTFLSGISVATSTDVTGLTVGDLDNDDTMDTSPSATVPEEEKTKGARYLTRGQVAAAAKIAADSSAEDSDDDEDEVDSFGSSYEEDVVSRGEAKDPDYEEEATNTKKPSRTRSAYKKFVHPEKLSIWKCAVCEEKIKGTWDKRRRHIQSHEGFKVPCPVEGCSMWTSQGNLDGHLKRAHDTTKGSLPAKEHAKLQREVDRIDQAALEFEEKYFPPSTLDSFAEAPIPETPRACRMCGNATFSQKTIRDHVGAHLNLKIQCPYGSCKRSGGEKQIVSHLRRSHGKTLRSLTKLAHGRFEEARKTFYEKVDAVMGDYFPELQGMRVPAKVNLICKKCGKREVTLRERRDHVGVHIHADFPCPFSDCGFSGGVTVMFTHLQSTHKTNLHSLTDEERGRYEDARTTFYEKVEAVMEEYFS</sequence>
<proteinExistence type="predicted"/>